<gene>
    <name evidence="3" type="ORF">A3G00_01795</name>
</gene>
<dbReference type="InterPro" id="IPR001296">
    <property type="entry name" value="Glyco_trans_1"/>
</dbReference>
<dbReference type="InterPro" id="IPR050194">
    <property type="entry name" value="Glycosyltransferase_grp1"/>
</dbReference>
<dbReference type="InterPro" id="IPR028098">
    <property type="entry name" value="Glyco_trans_4-like_N"/>
</dbReference>
<dbReference type="Gene3D" id="3.40.50.2000">
    <property type="entry name" value="Glycogen Phosphorylase B"/>
    <property type="match status" value="2"/>
</dbReference>
<dbReference type="PANTHER" id="PTHR45947">
    <property type="entry name" value="SULFOQUINOVOSYL TRANSFERASE SQD2"/>
    <property type="match status" value="1"/>
</dbReference>
<accession>A0A1F6MS87</accession>
<evidence type="ECO:0000259" key="1">
    <source>
        <dbReference type="Pfam" id="PF00534"/>
    </source>
</evidence>
<dbReference type="CDD" id="cd03801">
    <property type="entry name" value="GT4_PimA-like"/>
    <property type="match status" value="1"/>
</dbReference>
<dbReference type="Pfam" id="PF00534">
    <property type="entry name" value="Glycos_transf_1"/>
    <property type="match status" value="1"/>
</dbReference>
<dbReference type="SUPFAM" id="SSF53756">
    <property type="entry name" value="UDP-Glycosyltransferase/glycogen phosphorylase"/>
    <property type="match status" value="1"/>
</dbReference>
<evidence type="ECO:0000259" key="2">
    <source>
        <dbReference type="Pfam" id="PF13439"/>
    </source>
</evidence>
<comment type="caution">
    <text evidence="3">The sequence shown here is derived from an EMBL/GenBank/DDBJ whole genome shotgun (WGS) entry which is preliminary data.</text>
</comment>
<evidence type="ECO:0000313" key="3">
    <source>
        <dbReference type="EMBL" id="OGH74502.1"/>
    </source>
</evidence>
<feature type="domain" description="Glycosyl transferase family 1" evidence="1">
    <location>
        <begin position="187"/>
        <end position="357"/>
    </location>
</feature>
<organism evidence="3 4">
    <name type="scientific">Candidatus Magasanikbacteria bacterium RIFCSPLOWO2_12_FULL_43_12</name>
    <dbReference type="NCBI Taxonomy" id="1798692"/>
    <lineage>
        <taxon>Bacteria</taxon>
        <taxon>Candidatus Magasanikiibacteriota</taxon>
    </lineage>
</organism>
<dbReference type="AlphaFoldDB" id="A0A1F6MS87"/>
<reference evidence="3 4" key="1">
    <citation type="journal article" date="2016" name="Nat. Commun.">
        <title>Thousands of microbial genomes shed light on interconnected biogeochemical processes in an aquifer system.</title>
        <authorList>
            <person name="Anantharaman K."/>
            <person name="Brown C.T."/>
            <person name="Hug L.A."/>
            <person name="Sharon I."/>
            <person name="Castelle C.J."/>
            <person name="Probst A.J."/>
            <person name="Thomas B.C."/>
            <person name="Singh A."/>
            <person name="Wilkins M.J."/>
            <person name="Karaoz U."/>
            <person name="Brodie E.L."/>
            <person name="Williams K.H."/>
            <person name="Hubbard S.S."/>
            <person name="Banfield J.F."/>
        </authorList>
    </citation>
    <scope>NUCLEOTIDE SEQUENCE [LARGE SCALE GENOMIC DNA]</scope>
</reference>
<dbReference type="Pfam" id="PF13439">
    <property type="entry name" value="Glyco_transf_4"/>
    <property type="match status" value="1"/>
</dbReference>
<proteinExistence type="predicted"/>
<sequence length="377" mass="43114">MKKLIITMEFPPQIGGIASYTYQFASALKPEEVIVLATKHKQAKEFDANCAFKVVRHNFYFPSFIWPRWLKLFWHVFWLARKEKIDIIYLHHVLPVGYVARLIKKFKHAPFLIFSHGTDVLAASRSNWKKNRMRSVVNQAEAIIFNSASLRQRFLRVWPEFQNKSLVLYPCPDNDFYQAPAGEVIDKLKSQYALEGKKVILTIARMDDGKGYPHLVRILPKVLEKVSNLVWLVIGDGPKRESISKEIQKNFLQNVVRYIGIVPHAELKKFYYLADLFVLLTHPDEGREEGLGLVFLESAAAGLPVIAGRSGGVEEAVLNGQTGLVVDIYQGDKIVADSIIELLKNEEYAKTLGMNARMRLESDFKWGNQLKVIGKWI</sequence>
<evidence type="ECO:0000313" key="4">
    <source>
        <dbReference type="Proteomes" id="UP000178347"/>
    </source>
</evidence>
<protein>
    <recommendedName>
        <fullName evidence="5">Glycosyl transferase family 1 domain-containing protein</fullName>
    </recommendedName>
</protein>
<dbReference type="Proteomes" id="UP000178347">
    <property type="component" value="Unassembled WGS sequence"/>
</dbReference>
<dbReference type="PANTHER" id="PTHR45947:SF3">
    <property type="entry name" value="SULFOQUINOVOSYL TRANSFERASE SQD2"/>
    <property type="match status" value="1"/>
</dbReference>
<evidence type="ECO:0008006" key="5">
    <source>
        <dbReference type="Google" id="ProtNLM"/>
    </source>
</evidence>
<dbReference type="STRING" id="1798692.A3G00_01795"/>
<dbReference type="GO" id="GO:0016757">
    <property type="term" value="F:glycosyltransferase activity"/>
    <property type="evidence" value="ECO:0007669"/>
    <property type="project" value="InterPro"/>
</dbReference>
<feature type="domain" description="Glycosyltransferase subfamily 4-like N-terminal" evidence="2">
    <location>
        <begin position="14"/>
        <end position="159"/>
    </location>
</feature>
<dbReference type="EMBL" id="MFQN01000013">
    <property type="protein sequence ID" value="OGH74502.1"/>
    <property type="molecule type" value="Genomic_DNA"/>
</dbReference>
<name>A0A1F6MS87_9BACT</name>